<feature type="chain" id="PRO_5030739756" description="Secreted protein" evidence="1">
    <location>
        <begin position="32"/>
        <end position="108"/>
    </location>
</feature>
<proteinExistence type="predicted"/>
<feature type="signal peptide" evidence="1">
    <location>
        <begin position="1"/>
        <end position="31"/>
    </location>
</feature>
<evidence type="ECO:0008006" key="3">
    <source>
        <dbReference type="Google" id="ProtNLM"/>
    </source>
</evidence>
<evidence type="ECO:0000313" key="2">
    <source>
        <dbReference type="EMBL" id="CAD9021795.1"/>
    </source>
</evidence>
<gene>
    <name evidence="2" type="ORF">EGYM00392_LOCUS32916</name>
</gene>
<dbReference type="EMBL" id="HBGA01088056">
    <property type="protein sequence ID" value="CAD9021795.1"/>
    <property type="molecule type" value="Transcribed_RNA"/>
</dbReference>
<organism evidence="2">
    <name type="scientific">Eutreptiella gymnastica</name>
    <dbReference type="NCBI Taxonomy" id="73025"/>
    <lineage>
        <taxon>Eukaryota</taxon>
        <taxon>Discoba</taxon>
        <taxon>Euglenozoa</taxon>
        <taxon>Euglenida</taxon>
        <taxon>Spirocuta</taxon>
        <taxon>Euglenophyceae</taxon>
        <taxon>Eutreptiales</taxon>
        <taxon>Eutreptiaceae</taxon>
        <taxon>Eutreptiella</taxon>
    </lineage>
</organism>
<accession>A0A7S1ISR7</accession>
<protein>
    <recommendedName>
        <fullName evidence="3">Secreted protein</fullName>
    </recommendedName>
</protein>
<name>A0A7S1ISR7_9EUGL</name>
<dbReference type="AlphaFoldDB" id="A0A7S1ISR7"/>
<keyword evidence="1" id="KW-0732">Signal</keyword>
<reference evidence="2" key="1">
    <citation type="submission" date="2021-01" db="EMBL/GenBank/DDBJ databases">
        <authorList>
            <person name="Corre E."/>
            <person name="Pelletier E."/>
            <person name="Niang G."/>
            <person name="Scheremetjew M."/>
            <person name="Finn R."/>
            <person name="Kale V."/>
            <person name="Holt S."/>
            <person name="Cochrane G."/>
            <person name="Meng A."/>
            <person name="Brown T."/>
            <person name="Cohen L."/>
        </authorList>
    </citation>
    <scope>NUCLEOTIDE SEQUENCE</scope>
    <source>
        <strain evidence="2">NIES-381</strain>
    </source>
</reference>
<sequence>MQEPRRWLPLRRALECCALLIVCVPYGKLCGARPCPVRLCCAGSNLLDRSAAEVGESEVCVASSFEGPTCPSDQQAARARTGSKRAQSNQIMLAKQFWPVLQGPHWRL</sequence>
<evidence type="ECO:0000256" key="1">
    <source>
        <dbReference type="SAM" id="SignalP"/>
    </source>
</evidence>